<evidence type="ECO:0000313" key="1">
    <source>
        <dbReference type="EMBL" id="PVZ12259.1"/>
    </source>
</evidence>
<dbReference type="Proteomes" id="UP000245462">
    <property type="component" value="Unassembled WGS sequence"/>
</dbReference>
<evidence type="ECO:0000313" key="2">
    <source>
        <dbReference type="Proteomes" id="UP000245462"/>
    </source>
</evidence>
<organism evidence="1 2">
    <name type="scientific">Porphyromonas loveana</name>
    <dbReference type="NCBI Taxonomy" id="1884669"/>
    <lineage>
        <taxon>Bacteria</taxon>
        <taxon>Pseudomonadati</taxon>
        <taxon>Bacteroidota</taxon>
        <taxon>Bacteroidia</taxon>
        <taxon>Bacteroidales</taxon>
        <taxon>Porphyromonadaceae</taxon>
        <taxon>Porphyromonas</taxon>
    </lineage>
</organism>
<dbReference type="EMBL" id="QEKY01000005">
    <property type="protein sequence ID" value="PVZ12259.1"/>
    <property type="molecule type" value="Genomic_DNA"/>
</dbReference>
<name>A0A2U1FJE4_9PORP</name>
<reference evidence="1 2" key="1">
    <citation type="submission" date="2018-04" db="EMBL/GenBank/DDBJ databases">
        <title>Genomic Encyclopedia of Type Strains, Phase IV (KMG-IV): sequencing the most valuable type-strain genomes for metagenomic binning, comparative biology and taxonomic classification.</title>
        <authorList>
            <person name="Goeker M."/>
        </authorList>
    </citation>
    <scope>NUCLEOTIDE SEQUENCE [LARGE SCALE GENOMIC DNA]</scope>
    <source>
        <strain evidence="1 2">DSM 28520</strain>
    </source>
</reference>
<gene>
    <name evidence="1" type="ORF">C7382_105147</name>
</gene>
<dbReference type="AlphaFoldDB" id="A0A2U1FJE4"/>
<protein>
    <submittedName>
        <fullName evidence="1">Uncharacterized protein</fullName>
    </submittedName>
</protein>
<proteinExistence type="predicted"/>
<sequence>MQIFSPKLHHCTFRTNKHIQKARIKKTLFIGLFIIQMTG</sequence>
<comment type="caution">
    <text evidence="1">The sequence shown here is derived from an EMBL/GenBank/DDBJ whole genome shotgun (WGS) entry which is preliminary data.</text>
</comment>
<accession>A0A2U1FJE4</accession>
<keyword evidence="2" id="KW-1185">Reference proteome</keyword>